<reference evidence="9" key="1">
    <citation type="submission" date="2021-01" db="EMBL/GenBank/DDBJ databases">
        <authorList>
            <person name="Corre E."/>
            <person name="Pelletier E."/>
            <person name="Niang G."/>
            <person name="Scheremetjew M."/>
            <person name="Finn R."/>
            <person name="Kale V."/>
            <person name="Holt S."/>
            <person name="Cochrane G."/>
            <person name="Meng A."/>
            <person name="Brown T."/>
            <person name="Cohen L."/>
        </authorList>
    </citation>
    <scope>NUCLEOTIDE SEQUENCE</scope>
    <source>
        <strain evidence="9">NIES-2562</strain>
    </source>
</reference>
<organism evidence="9">
    <name type="scientific">Palpitomonas bilix</name>
    <dbReference type="NCBI Taxonomy" id="652834"/>
    <lineage>
        <taxon>Eukaryota</taxon>
        <taxon>Eukaryota incertae sedis</taxon>
    </lineage>
</organism>
<evidence type="ECO:0000313" key="7">
    <source>
        <dbReference type="EMBL" id="CAE0267750.1"/>
    </source>
</evidence>
<feature type="signal peptide" evidence="5">
    <location>
        <begin position="1"/>
        <end position="21"/>
    </location>
</feature>
<comment type="similarity">
    <text evidence="1">Belongs to the peptidase S33 family.</text>
</comment>
<evidence type="ECO:0000313" key="9">
    <source>
        <dbReference type="EMBL" id="CAE0267752.1"/>
    </source>
</evidence>
<feature type="active site" description="Proton acceptor" evidence="4">
    <location>
        <position position="413"/>
    </location>
</feature>
<dbReference type="PIRSF" id="PIRSF001112">
    <property type="entry name" value="Epoxide_hydrolase"/>
    <property type="match status" value="1"/>
</dbReference>
<dbReference type="InterPro" id="IPR010497">
    <property type="entry name" value="Epoxide_hydro_N"/>
</dbReference>
<feature type="active site" description="Nucleophile" evidence="4">
    <location>
        <position position="211"/>
    </location>
</feature>
<dbReference type="InterPro" id="IPR029058">
    <property type="entry name" value="AB_hydrolase_fold"/>
</dbReference>
<dbReference type="EMBL" id="HBIB01045864">
    <property type="protein sequence ID" value="CAE0267750.1"/>
    <property type="molecule type" value="Transcribed_RNA"/>
</dbReference>
<keyword evidence="3" id="KW-0378">Hydrolase</keyword>
<dbReference type="AlphaFoldDB" id="A0A7S3GIZ2"/>
<dbReference type="PRINTS" id="PR00412">
    <property type="entry name" value="EPOXHYDRLASE"/>
</dbReference>
<keyword evidence="2" id="KW-0058">Aromatic hydrocarbons catabolism</keyword>
<accession>A0A7S3GIZ2</accession>
<evidence type="ECO:0000256" key="1">
    <source>
        <dbReference type="ARBA" id="ARBA00010088"/>
    </source>
</evidence>
<proteinExistence type="inferred from homology"/>
<evidence type="ECO:0000256" key="3">
    <source>
        <dbReference type="ARBA" id="ARBA00022801"/>
    </source>
</evidence>
<evidence type="ECO:0000256" key="5">
    <source>
        <dbReference type="SAM" id="SignalP"/>
    </source>
</evidence>
<dbReference type="Gene3D" id="3.40.50.1820">
    <property type="entry name" value="alpha/beta hydrolase"/>
    <property type="match status" value="1"/>
</dbReference>
<protein>
    <recommendedName>
        <fullName evidence="6">Epoxide hydrolase N-terminal domain-containing protein</fullName>
    </recommendedName>
</protein>
<evidence type="ECO:0000313" key="8">
    <source>
        <dbReference type="EMBL" id="CAE0267751.1"/>
    </source>
</evidence>
<dbReference type="InterPro" id="IPR016292">
    <property type="entry name" value="Epoxide_hydrolase"/>
</dbReference>
<evidence type="ECO:0000256" key="2">
    <source>
        <dbReference type="ARBA" id="ARBA00022797"/>
    </source>
</evidence>
<dbReference type="PANTHER" id="PTHR21661:SF35">
    <property type="entry name" value="EPOXIDE HYDROLASE"/>
    <property type="match status" value="1"/>
</dbReference>
<dbReference type="InterPro" id="IPR000639">
    <property type="entry name" value="Epox_hydrolase-like"/>
</dbReference>
<dbReference type="Pfam" id="PF06441">
    <property type="entry name" value="EHN"/>
    <property type="match status" value="1"/>
</dbReference>
<dbReference type="EMBL" id="HBIB01045866">
    <property type="protein sequence ID" value="CAE0267752.1"/>
    <property type="molecule type" value="Transcribed_RNA"/>
</dbReference>
<gene>
    <name evidence="7" type="ORF">PBIL07802_LOCUS30096</name>
    <name evidence="8" type="ORF">PBIL07802_LOCUS30097</name>
    <name evidence="9" type="ORF">PBIL07802_LOCUS30098</name>
</gene>
<dbReference type="GO" id="GO:0004301">
    <property type="term" value="F:epoxide hydrolase activity"/>
    <property type="evidence" value="ECO:0007669"/>
    <property type="project" value="TreeGrafter"/>
</dbReference>
<keyword evidence="5" id="KW-0732">Signal</keyword>
<evidence type="ECO:0000256" key="4">
    <source>
        <dbReference type="PIRSR" id="PIRSR001112-1"/>
    </source>
</evidence>
<feature type="active site" description="Proton donor" evidence="4">
    <location>
        <position position="359"/>
    </location>
</feature>
<sequence length="452" mass="50698">MTKFSCCLIVVVLTLLSLSSAVTIDSRFPLSRDGVRKEVVKYNEQEWNQLRSRLDLSRIPFAFDEDSWEYGASTKEVVALIKFWRESYSWKDTVNMLNTQREQYSAVVEDMKIHFEMWRPKSGLALTKVVPLFFFHGWPGSFLECGKVASLLTQEKSSPRLQYVVFCPSLPGYGLSDAPSKPFSIPDIARVMNTLAHEVLGLDRYVVQGGDWGSMVAWKMAEAEPSRVAGIHVNFFGQGPPPTLSATIAAGIGTMLGKDSWLLALGTKCMKETAAAVEEGKKIILSETGYMHIQATKPNTVAFGLNDSPAGLLAYIFEKMHAWSHHDGDVYKRFRPREIIDNVMIYWTQQNIGSSMRLYKDYLSNVVVGEKRNKVDVPFAGAVFPGELVRPPKCWAEYDFDVKKWTLMPSGGHFAAMEEPGLLADDIHAFVVDHVQLSSPKKQAKKHATVEL</sequence>
<evidence type="ECO:0000259" key="6">
    <source>
        <dbReference type="Pfam" id="PF06441"/>
    </source>
</evidence>
<dbReference type="PANTHER" id="PTHR21661">
    <property type="entry name" value="EPOXIDE HYDROLASE 1-RELATED"/>
    <property type="match status" value="1"/>
</dbReference>
<dbReference type="SUPFAM" id="SSF53474">
    <property type="entry name" value="alpha/beta-Hydrolases"/>
    <property type="match status" value="1"/>
</dbReference>
<dbReference type="EMBL" id="HBIB01045865">
    <property type="protein sequence ID" value="CAE0267751.1"/>
    <property type="molecule type" value="Transcribed_RNA"/>
</dbReference>
<dbReference type="GO" id="GO:0097176">
    <property type="term" value="P:epoxide metabolic process"/>
    <property type="evidence" value="ECO:0007669"/>
    <property type="project" value="TreeGrafter"/>
</dbReference>
<name>A0A7S3GIZ2_9EUKA</name>
<feature type="chain" id="PRO_5035681169" description="Epoxide hydrolase N-terminal domain-containing protein" evidence="5">
    <location>
        <begin position="22"/>
        <end position="452"/>
    </location>
</feature>
<feature type="domain" description="Epoxide hydrolase N-terminal" evidence="6">
    <location>
        <begin position="39"/>
        <end position="144"/>
    </location>
</feature>